<dbReference type="SUPFAM" id="SSF47598">
    <property type="entry name" value="Ribbon-helix-helix"/>
    <property type="match status" value="1"/>
</dbReference>
<evidence type="ECO:0000313" key="4">
    <source>
        <dbReference type="Proteomes" id="UP001434419"/>
    </source>
</evidence>
<keyword evidence="4" id="KW-1185">Reference proteome</keyword>
<dbReference type="Proteomes" id="UP001434419">
    <property type="component" value="Unassembled WGS sequence"/>
</dbReference>
<evidence type="ECO:0000313" key="1">
    <source>
        <dbReference type="EMBL" id="MDT9609368.1"/>
    </source>
</evidence>
<dbReference type="GO" id="GO:0006355">
    <property type="term" value="P:regulation of DNA-templated transcription"/>
    <property type="evidence" value="ECO:0007669"/>
    <property type="project" value="InterPro"/>
</dbReference>
<protein>
    <submittedName>
        <fullName evidence="1">Uncharacterized protein</fullName>
    </submittedName>
</protein>
<dbReference type="Proteomes" id="UP001253287">
    <property type="component" value="Unassembled WGS sequence"/>
</dbReference>
<dbReference type="AlphaFoldDB" id="A0A135YRT0"/>
<dbReference type="Gene3D" id="1.10.1220.10">
    <property type="entry name" value="Met repressor-like"/>
    <property type="match status" value="1"/>
</dbReference>
<evidence type="ECO:0000313" key="2">
    <source>
        <dbReference type="EMBL" id="MES5149655.1"/>
    </source>
</evidence>
<gene>
    <name evidence="2" type="ORF">ABVC42_06910</name>
    <name evidence="1" type="ORF">RON39_04390</name>
</gene>
<dbReference type="InterPro" id="IPR010985">
    <property type="entry name" value="Ribbon_hlx_hlx"/>
</dbReference>
<name>A0A135YRT0_9LACO</name>
<organism evidence="1 3">
    <name type="scientific">Lactobacillus crispatus</name>
    <dbReference type="NCBI Taxonomy" id="47770"/>
    <lineage>
        <taxon>Bacteria</taxon>
        <taxon>Bacillati</taxon>
        <taxon>Bacillota</taxon>
        <taxon>Bacilli</taxon>
        <taxon>Lactobacillales</taxon>
        <taxon>Lactobacillaceae</taxon>
        <taxon>Lactobacillus</taxon>
    </lineage>
</organism>
<dbReference type="RefSeq" id="WP_005721464.1">
    <property type="nucleotide sequence ID" value="NZ_CAZZQD010000001.1"/>
</dbReference>
<dbReference type="EMBL" id="JBETVU010000012">
    <property type="protein sequence ID" value="MES5149655.1"/>
    <property type="molecule type" value="Genomic_DNA"/>
</dbReference>
<reference evidence="1" key="1">
    <citation type="submission" date="2023-08" db="EMBL/GenBank/DDBJ databases">
        <title>Lactobacillus from the Female Urinary Tract.</title>
        <authorList>
            <person name="Stegman N."/>
            <person name="Jackson B."/>
            <person name="Steiling M."/>
            <person name="Sedano C."/>
            <person name="Wolfe A."/>
            <person name="Putonti C."/>
        </authorList>
    </citation>
    <scope>NUCLEOTIDE SEQUENCE</scope>
    <source>
        <strain evidence="1">UMB5661</strain>
    </source>
</reference>
<comment type="caution">
    <text evidence="1">The sequence shown here is derived from an EMBL/GenBank/DDBJ whole genome shotgun (WGS) entry which is preliminary data.</text>
</comment>
<accession>A0A135YRT0</accession>
<evidence type="ECO:0000313" key="3">
    <source>
        <dbReference type="Proteomes" id="UP001253287"/>
    </source>
</evidence>
<sequence>MTTPKKTTGVRVPIYLDEELTKLASYRGITKNSLIVTALWEYLKKEKGNNND</sequence>
<reference evidence="2" key="2">
    <citation type="submission" date="2024-06" db="EMBL/GenBank/DDBJ databases">
        <title>Vaginal Lactobacillus fatty acid response mechanisms reveal a metabolite-targeted strategy for bacterial vaginosis treatment.</title>
        <authorList>
            <person name="Zhu M."/>
            <person name="Blainey P.C."/>
            <person name="Bloom S.M."/>
            <person name="Kwon D.S."/>
        </authorList>
    </citation>
    <scope>NUCLEOTIDE SEQUENCE</scope>
    <source>
        <strain evidence="2">194_F1_1</strain>
    </source>
</reference>
<proteinExistence type="predicted"/>
<dbReference type="InterPro" id="IPR013321">
    <property type="entry name" value="Arc_rbn_hlx_hlx"/>
</dbReference>
<dbReference type="EMBL" id="JAVTXN010000016">
    <property type="protein sequence ID" value="MDT9609368.1"/>
    <property type="molecule type" value="Genomic_DNA"/>
</dbReference>